<feature type="region of interest" description="Disordered" evidence="8">
    <location>
        <begin position="56"/>
        <end position="76"/>
    </location>
</feature>
<evidence type="ECO:0000256" key="3">
    <source>
        <dbReference type="ARBA" id="ARBA00022500"/>
    </source>
</evidence>
<dbReference type="GO" id="GO:0006935">
    <property type="term" value="P:chemotaxis"/>
    <property type="evidence" value="ECO:0007669"/>
    <property type="project" value="UniProtKB-KW"/>
</dbReference>
<keyword evidence="3" id="KW-0145">Chemotaxis</keyword>
<evidence type="ECO:0000313" key="10">
    <source>
        <dbReference type="EMBL" id="VAW86990.1"/>
    </source>
</evidence>
<dbReference type="PANTHER" id="PTHR35091:SF2">
    <property type="entry name" value="FLAGELLAR PROTEIN FLIL"/>
    <property type="match status" value="1"/>
</dbReference>
<organism evidence="10">
    <name type="scientific">hydrothermal vent metagenome</name>
    <dbReference type="NCBI Taxonomy" id="652676"/>
    <lineage>
        <taxon>unclassified sequences</taxon>
        <taxon>metagenomes</taxon>
        <taxon>ecological metagenomes</taxon>
    </lineage>
</organism>
<evidence type="ECO:0000256" key="5">
    <source>
        <dbReference type="ARBA" id="ARBA00022779"/>
    </source>
</evidence>
<evidence type="ECO:0000256" key="4">
    <source>
        <dbReference type="ARBA" id="ARBA00022692"/>
    </source>
</evidence>
<evidence type="ECO:0008006" key="11">
    <source>
        <dbReference type="Google" id="ProtNLM"/>
    </source>
</evidence>
<gene>
    <name evidence="10" type="ORF">MNBD_GAMMA17-1532</name>
</gene>
<dbReference type="EMBL" id="UOFQ01000055">
    <property type="protein sequence ID" value="VAW86990.1"/>
    <property type="molecule type" value="Genomic_DNA"/>
</dbReference>
<feature type="transmembrane region" description="Helical" evidence="9">
    <location>
        <begin position="23"/>
        <end position="48"/>
    </location>
</feature>
<dbReference type="GO" id="GO:0009425">
    <property type="term" value="C:bacterial-type flagellum basal body"/>
    <property type="evidence" value="ECO:0007669"/>
    <property type="project" value="InterPro"/>
</dbReference>
<evidence type="ECO:0000256" key="8">
    <source>
        <dbReference type="SAM" id="MobiDB-lite"/>
    </source>
</evidence>
<comment type="subcellular location">
    <subcellularLocation>
        <location evidence="1">Cell membrane</location>
        <topology evidence="1">Single-pass membrane protein</topology>
    </subcellularLocation>
</comment>
<proteinExistence type="predicted"/>
<evidence type="ECO:0000256" key="9">
    <source>
        <dbReference type="SAM" id="Phobius"/>
    </source>
</evidence>
<evidence type="ECO:0000256" key="1">
    <source>
        <dbReference type="ARBA" id="ARBA00004162"/>
    </source>
</evidence>
<evidence type="ECO:0000256" key="6">
    <source>
        <dbReference type="ARBA" id="ARBA00022989"/>
    </source>
</evidence>
<keyword evidence="4 9" id="KW-0812">Transmembrane</keyword>
<reference evidence="10" key="1">
    <citation type="submission" date="2018-06" db="EMBL/GenBank/DDBJ databases">
        <authorList>
            <person name="Zhirakovskaya E."/>
        </authorList>
    </citation>
    <scope>NUCLEOTIDE SEQUENCE</scope>
</reference>
<dbReference type="GO" id="GO:0005886">
    <property type="term" value="C:plasma membrane"/>
    <property type="evidence" value="ECO:0007669"/>
    <property type="project" value="UniProtKB-SubCell"/>
</dbReference>
<accession>A0A3B0ZDC4</accession>
<keyword evidence="6 9" id="KW-1133">Transmembrane helix</keyword>
<dbReference type="GO" id="GO:0071978">
    <property type="term" value="P:bacterial-type flagellum-dependent swarming motility"/>
    <property type="evidence" value="ECO:0007669"/>
    <property type="project" value="TreeGrafter"/>
</dbReference>
<keyword evidence="7 9" id="KW-0472">Membrane</keyword>
<protein>
    <recommendedName>
        <fullName evidence="11">Flagellar biosynthesis protein FliL</fullName>
    </recommendedName>
</protein>
<dbReference type="Pfam" id="PF03748">
    <property type="entry name" value="FliL"/>
    <property type="match status" value="1"/>
</dbReference>
<keyword evidence="2" id="KW-1003">Cell membrane</keyword>
<keyword evidence="5" id="KW-0283">Flagellar rotation</keyword>
<sequence>MPLDEETEAVVPVAPAAKPKGNLLNIIIIVLSSLLVVGGSVAATLYFAGVFPASTEVSSDDETSGKSSSKLKEEEKNRDQEPALYFIFENPFVVNFIDKNQIRYLQINVEVMSRDQEVIDNISHHLPKIKNNFLVLFSDLNFEMITNAAGKQKLRDLALEELRKILKDETGNDDVEALYFTGFVMQ</sequence>
<dbReference type="PANTHER" id="PTHR35091">
    <property type="entry name" value="FLAGELLAR PROTEIN FLIL"/>
    <property type="match status" value="1"/>
</dbReference>
<dbReference type="InterPro" id="IPR005503">
    <property type="entry name" value="FliL"/>
</dbReference>
<dbReference type="AlphaFoldDB" id="A0A3B0ZDC4"/>
<name>A0A3B0ZDC4_9ZZZZ</name>
<evidence type="ECO:0000256" key="2">
    <source>
        <dbReference type="ARBA" id="ARBA00022475"/>
    </source>
</evidence>
<evidence type="ECO:0000256" key="7">
    <source>
        <dbReference type="ARBA" id="ARBA00023136"/>
    </source>
</evidence>